<organism evidence="3 4">
    <name type="scientific">Nonomuraea mangrovi</name>
    <dbReference type="NCBI Taxonomy" id="2316207"/>
    <lineage>
        <taxon>Bacteria</taxon>
        <taxon>Bacillati</taxon>
        <taxon>Actinomycetota</taxon>
        <taxon>Actinomycetes</taxon>
        <taxon>Streptosporangiales</taxon>
        <taxon>Streptosporangiaceae</taxon>
        <taxon>Nonomuraea</taxon>
    </lineage>
</organism>
<name>A0ABW4SVG2_9ACTN</name>
<evidence type="ECO:0000313" key="4">
    <source>
        <dbReference type="Proteomes" id="UP001597368"/>
    </source>
</evidence>
<keyword evidence="4" id="KW-1185">Reference proteome</keyword>
<gene>
    <name evidence="3" type="ORF">ACFSKW_16865</name>
</gene>
<sequence>MALVVTGPRDSDEPTRAYRVPRPRTAGVGPRGVYREEALRGRAAARAAARRVPLVISGPSFALLWAVVALLVAAGVALTALALGTLGAGS</sequence>
<reference evidence="4" key="1">
    <citation type="journal article" date="2019" name="Int. J. Syst. Evol. Microbiol.">
        <title>The Global Catalogue of Microorganisms (GCM) 10K type strain sequencing project: providing services to taxonomists for standard genome sequencing and annotation.</title>
        <authorList>
            <consortium name="The Broad Institute Genomics Platform"/>
            <consortium name="The Broad Institute Genome Sequencing Center for Infectious Disease"/>
            <person name="Wu L."/>
            <person name="Ma J."/>
        </authorList>
    </citation>
    <scope>NUCLEOTIDE SEQUENCE [LARGE SCALE GENOMIC DNA]</scope>
    <source>
        <strain evidence="4">ICMP 6774ER</strain>
    </source>
</reference>
<dbReference type="EMBL" id="JBHUFV010000024">
    <property type="protein sequence ID" value="MFD1933148.1"/>
    <property type="molecule type" value="Genomic_DNA"/>
</dbReference>
<evidence type="ECO:0000256" key="2">
    <source>
        <dbReference type="SAM" id="Phobius"/>
    </source>
</evidence>
<protein>
    <submittedName>
        <fullName evidence="3">Uncharacterized protein</fullName>
    </submittedName>
</protein>
<feature type="region of interest" description="Disordered" evidence="1">
    <location>
        <begin position="1"/>
        <end position="24"/>
    </location>
</feature>
<dbReference type="Proteomes" id="UP001597368">
    <property type="component" value="Unassembled WGS sequence"/>
</dbReference>
<keyword evidence="2" id="KW-1133">Transmembrane helix</keyword>
<proteinExistence type="predicted"/>
<evidence type="ECO:0000313" key="3">
    <source>
        <dbReference type="EMBL" id="MFD1933148.1"/>
    </source>
</evidence>
<dbReference type="RefSeq" id="WP_379573193.1">
    <property type="nucleotide sequence ID" value="NZ_JBHUFV010000024.1"/>
</dbReference>
<keyword evidence="2" id="KW-0472">Membrane</keyword>
<accession>A0ABW4SVG2</accession>
<comment type="caution">
    <text evidence="3">The sequence shown here is derived from an EMBL/GenBank/DDBJ whole genome shotgun (WGS) entry which is preliminary data.</text>
</comment>
<feature type="transmembrane region" description="Helical" evidence="2">
    <location>
        <begin position="62"/>
        <end position="86"/>
    </location>
</feature>
<keyword evidence="2" id="KW-0812">Transmembrane</keyword>
<evidence type="ECO:0000256" key="1">
    <source>
        <dbReference type="SAM" id="MobiDB-lite"/>
    </source>
</evidence>